<dbReference type="PROSITE" id="PS00211">
    <property type="entry name" value="ABC_TRANSPORTER_1"/>
    <property type="match status" value="1"/>
</dbReference>
<protein>
    <submittedName>
        <fullName evidence="11">ABC transporter ATP-binding protein</fullName>
    </submittedName>
</protein>
<dbReference type="PANTHER" id="PTHR43394">
    <property type="entry name" value="ATP-DEPENDENT PERMEASE MDL1, MITOCHONDRIAL"/>
    <property type="match status" value="1"/>
</dbReference>
<evidence type="ECO:0000256" key="7">
    <source>
        <dbReference type="SAM" id="MobiDB-lite"/>
    </source>
</evidence>
<dbReference type="Gene3D" id="1.20.1560.10">
    <property type="entry name" value="ABC transporter type 1, transmembrane domain"/>
    <property type="match status" value="1"/>
</dbReference>
<evidence type="ECO:0000256" key="3">
    <source>
        <dbReference type="ARBA" id="ARBA00022741"/>
    </source>
</evidence>
<sequence>MPEAGGLSGIQCSGLFRRSRRGLSFVREVLRSPSGAERPGGTEDIAFFLRYVRPLWKVGASALLATVFVAGLKALIPLSSKVFIDDILLGNEAGLSSLFPVSSLTALAAALLLLGAVMGGMDVLRSYLMAQLRERFSLALQTDLFDHVLRFPLSYFRSQQTGYVMSRVSDDVQILQYVFSQFLPTMIANVMYVAFAFVVLFSLNLRLTLVVLAFVPFFLLVNVLFIGRIRAASYRERERQAYVSRDLAEVITGIDTVKTHAAEDREAGRISRTLRDVVQIRIKNTMLAAFSEYIRIGVQFLMLVAVFWYGGSEVIAGAMSVGDFVAFTVYIATFAASVSIFFSFPVVIQPALTSAARIREIFGLEREVGEEGLLAPEHFRGQIAFTDIAFAYPGGAPVLRGVSFTARPGDVIAVVGRTGVGKTTLINLLMKAFSPQAGTIMLDGIDLADLDPRWVRRQISVVSQEIFLFHTTIEENIRYSRPEASRGEVIEAARKAQVHDDILGFPNGYATVVGERGTRLSVGQRQRIAIARAFLKDAPILILDEPTSALDTATERQVQEALGTLARRRTTLLISHRPSLLAIAGRILLLEEGRVREVEPGSIPAGDAAAADAQKRHRPVAACNP</sequence>
<evidence type="ECO:0000256" key="6">
    <source>
        <dbReference type="ARBA" id="ARBA00023136"/>
    </source>
</evidence>
<dbReference type="InterPro" id="IPR003593">
    <property type="entry name" value="AAA+_ATPase"/>
</dbReference>
<dbReference type="SMART" id="SM00382">
    <property type="entry name" value="AAA"/>
    <property type="match status" value="1"/>
</dbReference>
<dbReference type="SUPFAM" id="SSF52540">
    <property type="entry name" value="P-loop containing nucleoside triphosphate hydrolases"/>
    <property type="match status" value="1"/>
</dbReference>
<keyword evidence="3" id="KW-0547">Nucleotide-binding</keyword>
<evidence type="ECO:0000259" key="10">
    <source>
        <dbReference type="PROSITE" id="PS50929"/>
    </source>
</evidence>
<dbReference type="InterPro" id="IPR036640">
    <property type="entry name" value="ABC1_TM_sf"/>
</dbReference>
<dbReference type="GO" id="GO:0005524">
    <property type="term" value="F:ATP binding"/>
    <property type="evidence" value="ECO:0007669"/>
    <property type="project" value="UniProtKB-KW"/>
</dbReference>
<dbReference type="PROSITE" id="PS50929">
    <property type="entry name" value="ABC_TM1F"/>
    <property type="match status" value="1"/>
</dbReference>
<feature type="transmembrane region" description="Helical" evidence="8">
    <location>
        <begin position="182"/>
        <end position="203"/>
    </location>
</feature>
<dbReference type="Pfam" id="PF00664">
    <property type="entry name" value="ABC_membrane"/>
    <property type="match status" value="1"/>
</dbReference>
<dbReference type="SUPFAM" id="SSF90123">
    <property type="entry name" value="ABC transporter transmembrane region"/>
    <property type="match status" value="1"/>
</dbReference>
<dbReference type="InterPro" id="IPR003439">
    <property type="entry name" value="ABC_transporter-like_ATP-bd"/>
</dbReference>
<dbReference type="EMBL" id="VCYH01000003">
    <property type="protein sequence ID" value="MDN7024295.1"/>
    <property type="molecule type" value="Genomic_DNA"/>
</dbReference>
<evidence type="ECO:0000256" key="2">
    <source>
        <dbReference type="ARBA" id="ARBA00022692"/>
    </source>
</evidence>
<dbReference type="InterPro" id="IPR027417">
    <property type="entry name" value="P-loop_NTPase"/>
</dbReference>
<proteinExistence type="predicted"/>
<feature type="domain" description="ABC transporter" evidence="9">
    <location>
        <begin position="383"/>
        <end position="617"/>
    </location>
</feature>
<feature type="transmembrane region" description="Helical" evidence="8">
    <location>
        <begin position="209"/>
        <end position="229"/>
    </location>
</feature>
<feature type="transmembrane region" description="Helical" evidence="8">
    <location>
        <begin position="293"/>
        <end position="312"/>
    </location>
</feature>
<dbReference type="PANTHER" id="PTHR43394:SF1">
    <property type="entry name" value="ATP-BINDING CASSETTE SUB-FAMILY B MEMBER 10, MITOCHONDRIAL"/>
    <property type="match status" value="1"/>
</dbReference>
<evidence type="ECO:0000256" key="5">
    <source>
        <dbReference type="ARBA" id="ARBA00022989"/>
    </source>
</evidence>
<dbReference type="InterPro" id="IPR011527">
    <property type="entry name" value="ABC1_TM_dom"/>
</dbReference>
<comment type="caution">
    <text evidence="11">The sequence shown here is derived from an EMBL/GenBank/DDBJ whole genome shotgun (WGS) entry which is preliminary data.</text>
</comment>
<reference evidence="11" key="1">
    <citation type="submission" date="2019-05" db="EMBL/GenBank/DDBJ databases">
        <title>Methanoculleus sp. FWC-SCC1, a methanogenic archaeon isolated from deep marine cold seep.</title>
        <authorList>
            <person name="Chen Y.-W."/>
            <person name="Chen S.-C."/>
            <person name="Teng N.-H."/>
            <person name="Lai M.-C."/>
        </authorList>
    </citation>
    <scope>NUCLEOTIDE SEQUENCE</scope>
    <source>
        <strain evidence="11">FWC-SCC1</strain>
    </source>
</reference>
<keyword evidence="2 8" id="KW-0812">Transmembrane</keyword>
<name>A0ABT8M8Q0_9EURY</name>
<dbReference type="Pfam" id="PF00005">
    <property type="entry name" value="ABC_tran"/>
    <property type="match status" value="1"/>
</dbReference>
<evidence type="ECO:0000256" key="1">
    <source>
        <dbReference type="ARBA" id="ARBA00004141"/>
    </source>
</evidence>
<accession>A0ABT8M8Q0</accession>
<dbReference type="CDD" id="cd07346">
    <property type="entry name" value="ABC_6TM_exporters"/>
    <property type="match status" value="1"/>
</dbReference>
<keyword evidence="4 11" id="KW-0067">ATP-binding</keyword>
<gene>
    <name evidence="11" type="ORF">FGU65_05210</name>
</gene>
<evidence type="ECO:0000313" key="12">
    <source>
        <dbReference type="Proteomes" id="UP001168338"/>
    </source>
</evidence>
<evidence type="ECO:0000256" key="4">
    <source>
        <dbReference type="ARBA" id="ARBA00022840"/>
    </source>
</evidence>
<evidence type="ECO:0000259" key="9">
    <source>
        <dbReference type="PROSITE" id="PS50893"/>
    </source>
</evidence>
<feature type="domain" description="ABC transmembrane type-1" evidence="10">
    <location>
        <begin position="62"/>
        <end position="344"/>
    </location>
</feature>
<keyword evidence="12" id="KW-1185">Reference proteome</keyword>
<feature type="transmembrane region" description="Helical" evidence="8">
    <location>
        <begin position="98"/>
        <end position="124"/>
    </location>
</feature>
<dbReference type="PROSITE" id="PS50893">
    <property type="entry name" value="ABC_TRANSPORTER_2"/>
    <property type="match status" value="1"/>
</dbReference>
<feature type="transmembrane region" description="Helical" evidence="8">
    <location>
        <begin position="324"/>
        <end position="348"/>
    </location>
</feature>
<dbReference type="Proteomes" id="UP001168338">
    <property type="component" value="Unassembled WGS sequence"/>
</dbReference>
<dbReference type="Gene3D" id="3.40.50.300">
    <property type="entry name" value="P-loop containing nucleotide triphosphate hydrolases"/>
    <property type="match status" value="1"/>
</dbReference>
<evidence type="ECO:0000313" key="11">
    <source>
        <dbReference type="EMBL" id="MDN7024295.1"/>
    </source>
</evidence>
<organism evidence="11 12">
    <name type="scientific">Methanoculleus frigidifontis</name>
    <dbReference type="NCBI Taxonomy" id="2584085"/>
    <lineage>
        <taxon>Archaea</taxon>
        <taxon>Methanobacteriati</taxon>
        <taxon>Methanobacteriota</taxon>
        <taxon>Stenosarchaea group</taxon>
        <taxon>Methanomicrobia</taxon>
        <taxon>Methanomicrobiales</taxon>
        <taxon>Methanomicrobiaceae</taxon>
        <taxon>Methanoculleus</taxon>
    </lineage>
</organism>
<dbReference type="InterPro" id="IPR017871">
    <property type="entry name" value="ABC_transporter-like_CS"/>
</dbReference>
<feature type="region of interest" description="Disordered" evidence="7">
    <location>
        <begin position="600"/>
        <end position="625"/>
    </location>
</feature>
<comment type="subcellular location">
    <subcellularLocation>
        <location evidence="1">Membrane</location>
        <topology evidence="1">Multi-pass membrane protein</topology>
    </subcellularLocation>
</comment>
<dbReference type="InterPro" id="IPR039421">
    <property type="entry name" value="Type_1_exporter"/>
</dbReference>
<keyword evidence="6 8" id="KW-0472">Membrane</keyword>
<evidence type="ECO:0000256" key="8">
    <source>
        <dbReference type="SAM" id="Phobius"/>
    </source>
</evidence>
<keyword evidence="5 8" id="KW-1133">Transmembrane helix</keyword>
<feature type="transmembrane region" description="Helical" evidence="8">
    <location>
        <begin position="58"/>
        <end position="78"/>
    </location>
</feature>